<dbReference type="PANTHER" id="PTHR10363:SF2">
    <property type="entry name" value="BLEOMYCIN HYDROLASE"/>
    <property type="match status" value="1"/>
</dbReference>
<comment type="catalytic activity">
    <reaction evidence="1 9">
        <text>Inactivates bleomycin B2 (a cytotoxic glycometallopeptide) by hydrolysis of a carboxyamide bond of beta-aminoalanine, but also shows general aminopeptidase activity. The specificity varies somewhat with source, but amino acid arylamides of Met, Leu and Ala are preferred.</text>
        <dbReference type="EC" id="3.4.22.40"/>
    </reaction>
</comment>
<keyword evidence="5 9" id="KW-0378">Hydrolase</keyword>
<evidence type="ECO:0000256" key="5">
    <source>
        <dbReference type="ARBA" id="ARBA00022801"/>
    </source>
</evidence>
<dbReference type="InterPro" id="IPR000169">
    <property type="entry name" value="Pept_cys_AS"/>
</dbReference>
<dbReference type="PANTHER" id="PTHR10363">
    <property type="entry name" value="BLEOMYCIN HYDROLASE"/>
    <property type="match status" value="1"/>
</dbReference>
<evidence type="ECO:0000313" key="12">
    <source>
        <dbReference type="Proteomes" id="UP000053890"/>
    </source>
</evidence>
<comment type="similarity">
    <text evidence="9">Belongs to the peptidase C1 family.</text>
</comment>
<dbReference type="OMA" id="ETIWFGC"/>
<evidence type="ECO:0000256" key="7">
    <source>
        <dbReference type="ARBA" id="ARBA00025347"/>
    </source>
</evidence>
<name>A0A194S5A2_RHOGW</name>
<dbReference type="GO" id="GO:0043418">
    <property type="term" value="P:homocysteine catabolic process"/>
    <property type="evidence" value="ECO:0007669"/>
    <property type="project" value="TreeGrafter"/>
</dbReference>
<dbReference type="EMBL" id="KQ474077">
    <property type="protein sequence ID" value="KPV75709.1"/>
    <property type="molecule type" value="Genomic_DNA"/>
</dbReference>
<dbReference type="GO" id="GO:0009636">
    <property type="term" value="P:response to toxic substance"/>
    <property type="evidence" value="ECO:0007669"/>
    <property type="project" value="TreeGrafter"/>
</dbReference>
<evidence type="ECO:0000256" key="6">
    <source>
        <dbReference type="ARBA" id="ARBA00022807"/>
    </source>
</evidence>
<dbReference type="GO" id="GO:0070005">
    <property type="term" value="F:cysteine-type aminopeptidase activity"/>
    <property type="evidence" value="ECO:0007669"/>
    <property type="project" value="InterPro"/>
</dbReference>
<dbReference type="GO" id="GO:0004197">
    <property type="term" value="F:cysteine-type endopeptidase activity"/>
    <property type="evidence" value="ECO:0007669"/>
    <property type="project" value="UniProtKB-EC"/>
</dbReference>
<sequence>MSVVLRSREAAISDQMLFNTEITTEGTPVANQLASGRCWLFATTNVVRIFTARKFRLGDFQLSQSYLFFWDHLSKANWFLEQILDLADEPLDSRTMQYLLANGPAQDGGQWDLAVALVEEYGLVPQTVYPESFNSSNSAALDALLTSKLREMALTLRKAVRAHASTGARKKDVIAEARSIKDRVLLKEIFRILTITCGEPPKPDEPIVWELKDKAGKVRSLKTTPLEFAQVHAGYDCSDTISIINDPRHPYEQVYTVERLGNVVGGRPVRYLNLPAQSLKDIAIKMLQADYPVWFGCDVDKSSDMKNGIMDQKLYDYDDAFGTRLRMDKRHRLLSGDSCMTHAMMFTAVHLDDRGRSVRWRVENSWGPEKCNKGFVVMSDGWFSEYLFQIVAPRRFVNPHLLDVYDHGHVTPLPPWDVLGQSLPLSSPRNRLEGGLGAHASRPSFQDPARREAHFGLAQCTLYSLSLLVLRLQLAGEQPLVQLCVSLPRSTFSSCARESKERPE</sequence>
<evidence type="ECO:0000256" key="2">
    <source>
        <dbReference type="ARBA" id="ARBA00012465"/>
    </source>
</evidence>
<dbReference type="OrthoDB" id="2666448at2759"/>
<dbReference type="RefSeq" id="XP_018271758.1">
    <property type="nucleotide sequence ID" value="XM_018413275.1"/>
</dbReference>
<gene>
    <name evidence="11" type="ORF">RHOBADRAFT_35443</name>
</gene>
<keyword evidence="12" id="KW-1185">Reference proteome</keyword>
<dbReference type="PIRSF" id="PIRSF005700">
    <property type="entry name" value="PepC"/>
    <property type="match status" value="1"/>
</dbReference>
<dbReference type="InterPro" id="IPR004134">
    <property type="entry name" value="Peptidase_C1B"/>
</dbReference>
<dbReference type="EC" id="3.4.22.40" evidence="2 9"/>
<evidence type="ECO:0000256" key="8">
    <source>
        <dbReference type="ARBA" id="ARBA00026080"/>
    </source>
</evidence>
<dbReference type="Gene3D" id="3.90.70.10">
    <property type="entry name" value="Cysteine proteinases"/>
    <property type="match status" value="1"/>
</dbReference>
<dbReference type="GeneID" id="28973724"/>
<organism evidence="11 12">
    <name type="scientific">Rhodotorula graminis (strain WP1)</name>
    <dbReference type="NCBI Taxonomy" id="578459"/>
    <lineage>
        <taxon>Eukaryota</taxon>
        <taxon>Fungi</taxon>
        <taxon>Dikarya</taxon>
        <taxon>Basidiomycota</taxon>
        <taxon>Pucciniomycotina</taxon>
        <taxon>Microbotryomycetes</taxon>
        <taxon>Sporidiobolales</taxon>
        <taxon>Sporidiobolaceae</taxon>
        <taxon>Rhodotorula</taxon>
    </lineage>
</organism>
<dbReference type="InterPro" id="IPR038765">
    <property type="entry name" value="Papain-like_cys_pep_sf"/>
</dbReference>
<proteinExistence type="inferred from homology"/>
<dbReference type="GO" id="GO:0005739">
    <property type="term" value="C:mitochondrion"/>
    <property type="evidence" value="ECO:0007669"/>
    <property type="project" value="UniProtKB-SubCell"/>
</dbReference>
<protein>
    <recommendedName>
        <fullName evidence="3 9">Cysteine proteinase 1, mitochondrial</fullName>
        <ecNumber evidence="2 9">3.4.22.40</ecNumber>
    </recommendedName>
</protein>
<evidence type="ECO:0000256" key="3">
    <source>
        <dbReference type="ARBA" id="ARBA00016900"/>
    </source>
</evidence>
<feature type="active site" evidence="10">
    <location>
        <position position="342"/>
    </location>
</feature>
<keyword evidence="6 9" id="KW-0788">Thiol protease</keyword>
<dbReference type="Proteomes" id="UP000053890">
    <property type="component" value="Unassembled WGS sequence"/>
</dbReference>
<reference evidence="11 12" key="1">
    <citation type="journal article" date="2015" name="Front. Microbiol.">
        <title>Genome sequence of the plant growth promoting endophytic yeast Rhodotorula graminis WP1.</title>
        <authorList>
            <person name="Firrincieli A."/>
            <person name="Otillar R."/>
            <person name="Salamov A."/>
            <person name="Schmutz J."/>
            <person name="Khan Z."/>
            <person name="Redman R.S."/>
            <person name="Fleck N.D."/>
            <person name="Lindquist E."/>
            <person name="Grigoriev I.V."/>
            <person name="Doty S.L."/>
        </authorList>
    </citation>
    <scope>NUCLEOTIDE SEQUENCE [LARGE SCALE GENOMIC DNA]</scope>
    <source>
        <strain evidence="11 12">WP1</strain>
    </source>
</reference>
<evidence type="ECO:0000256" key="10">
    <source>
        <dbReference type="PIRSR" id="PIRSR005700-1"/>
    </source>
</evidence>
<feature type="active site" evidence="10">
    <location>
        <position position="364"/>
    </location>
</feature>
<evidence type="ECO:0000313" key="11">
    <source>
        <dbReference type="EMBL" id="KPV75709.1"/>
    </source>
</evidence>
<dbReference type="SUPFAM" id="SSF54001">
    <property type="entry name" value="Cysteine proteinases"/>
    <property type="match status" value="1"/>
</dbReference>
<keyword evidence="4 9" id="KW-0645">Protease</keyword>
<feature type="active site" evidence="10">
    <location>
        <position position="38"/>
    </location>
</feature>
<dbReference type="AlphaFoldDB" id="A0A194S5A2"/>
<dbReference type="GO" id="GO:0006508">
    <property type="term" value="P:proteolysis"/>
    <property type="evidence" value="ECO:0007669"/>
    <property type="project" value="UniProtKB-KW"/>
</dbReference>
<evidence type="ECO:0000256" key="9">
    <source>
        <dbReference type="PIRNR" id="PIRNR005700"/>
    </source>
</evidence>
<evidence type="ECO:0000256" key="4">
    <source>
        <dbReference type="ARBA" id="ARBA00022670"/>
    </source>
</evidence>
<accession>A0A194S5A2</accession>
<comment type="function">
    <text evidence="9">Has aminopeptidase activity, shortening substrate peptides sequentially by 1 amino acid. Has bleomycin hydrolase activity, which can protect the cell from the toxic effects of bleomycin. Has homocysteine-thiolactonase activity, protecting the cell against homocysteine toxicity.</text>
</comment>
<dbReference type="CDD" id="cd00585">
    <property type="entry name" value="Peptidase_C1B"/>
    <property type="match status" value="1"/>
</dbReference>
<keyword evidence="9" id="KW-0963">Cytoplasm</keyword>
<dbReference type="Pfam" id="PF03051">
    <property type="entry name" value="Peptidase_C1_2"/>
    <property type="match status" value="1"/>
</dbReference>
<comment type="subunit">
    <text evidence="8">Homohexamer. Binds to nucleic acids. Binds single-stranded DNA and RNA with higher affinity than double-stranded DNA.</text>
</comment>
<keyword evidence="9" id="KW-0496">Mitochondrion</keyword>
<evidence type="ECO:0000256" key="1">
    <source>
        <dbReference type="ARBA" id="ARBA00000423"/>
    </source>
</evidence>
<comment type="subcellular location">
    <subcellularLocation>
        <location evidence="9">Mitochondrion</location>
    </subcellularLocation>
    <subcellularLocation>
        <location evidence="9">Cytoplasm</location>
    </subcellularLocation>
</comment>
<dbReference type="PROSITE" id="PS00139">
    <property type="entry name" value="THIOL_PROTEASE_CYS"/>
    <property type="match status" value="1"/>
</dbReference>
<comment type="function">
    <text evidence="7">The normal physiological role of the enzyme is unknown, but it is not essential for the viability of yeast cells. Has aminopeptidase activity, shortening substrate peptides sequentially by 1 amino acid. Has bleomycin hydrolase activity, which can protect the cell from the toxic effects of bleomycin. Has homocysteine-thiolactonase activity, protecting the cell against homocysteine toxicity. Acts as a repressor in the GAL4 regulatory system, but this does not require either the peptidase or nucleic acid-binding activities.</text>
</comment>